<evidence type="ECO:0000259" key="10">
    <source>
        <dbReference type="PROSITE" id="PS50303"/>
    </source>
</evidence>
<feature type="region of interest" description="Disordered" evidence="9">
    <location>
        <begin position="187"/>
        <end position="206"/>
    </location>
</feature>
<feature type="compositionally biased region" description="Polar residues" evidence="9">
    <location>
        <begin position="102"/>
        <end position="116"/>
    </location>
</feature>
<dbReference type="FunFam" id="1.25.10.10:FF:000004">
    <property type="entry name" value="Pumilio homolog 1 isoform 2"/>
    <property type="match status" value="1"/>
</dbReference>
<evidence type="ECO:0000256" key="3">
    <source>
        <dbReference type="ARBA" id="ARBA00022737"/>
    </source>
</evidence>
<feature type="domain" description="PUM-HD" evidence="10">
    <location>
        <begin position="449"/>
        <end position="788"/>
    </location>
</feature>
<proteinExistence type="inferred from homology"/>
<feature type="compositionally biased region" description="Polar residues" evidence="9">
    <location>
        <begin position="294"/>
        <end position="304"/>
    </location>
</feature>
<feature type="compositionally biased region" description="Low complexity" evidence="9">
    <location>
        <begin position="831"/>
        <end position="853"/>
    </location>
</feature>
<evidence type="ECO:0000256" key="7">
    <source>
        <dbReference type="ARBA" id="ARBA00081811"/>
    </source>
</evidence>
<dbReference type="PANTHER" id="PTHR12537">
    <property type="entry name" value="RNA BINDING PROTEIN PUMILIO-RELATED"/>
    <property type="match status" value="1"/>
</dbReference>
<feature type="region of interest" description="Disordered" evidence="9">
    <location>
        <begin position="222"/>
        <end position="255"/>
    </location>
</feature>
<feature type="compositionally biased region" description="Polar residues" evidence="9">
    <location>
        <begin position="187"/>
        <end position="199"/>
    </location>
</feature>
<feature type="compositionally biased region" description="Polar residues" evidence="9">
    <location>
        <begin position="76"/>
        <end position="92"/>
    </location>
</feature>
<protein>
    <recommendedName>
        <fullName evidence="7">Pumilio homology domain family member 3</fullName>
    </recommendedName>
</protein>
<dbReference type="AlphaFoldDB" id="A0AAE0HVV0"/>
<dbReference type="InterPro" id="IPR001313">
    <property type="entry name" value="Pumilio_RNA-bd_rpt"/>
</dbReference>
<feature type="repeat" description="Pumilio" evidence="8">
    <location>
        <begin position="507"/>
        <end position="542"/>
    </location>
</feature>
<accession>A0AAE0HVV0</accession>
<evidence type="ECO:0000313" key="11">
    <source>
        <dbReference type="EMBL" id="KAK3313867.1"/>
    </source>
</evidence>
<gene>
    <name evidence="11" type="ORF">B0H66DRAFT_365421</name>
</gene>
<reference evidence="11" key="1">
    <citation type="journal article" date="2023" name="Mol. Phylogenet. Evol.">
        <title>Genome-scale phylogeny and comparative genomics of the fungal order Sordariales.</title>
        <authorList>
            <person name="Hensen N."/>
            <person name="Bonometti L."/>
            <person name="Westerberg I."/>
            <person name="Brannstrom I.O."/>
            <person name="Guillou S."/>
            <person name="Cros-Aarteil S."/>
            <person name="Calhoun S."/>
            <person name="Haridas S."/>
            <person name="Kuo A."/>
            <person name="Mondo S."/>
            <person name="Pangilinan J."/>
            <person name="Riley R."/>
            <person name="LaButti K."/>
            <person name="Andreopoulos B."/>
            <person name="Lipzen A."/>
            <person name="Chen C."/>
            <person name="Yan M."/>
            <person name="Daum C."/>
            <person name="Ng V."/>
            <person name="Clum A."/>
            <person name="Steindorff A."/>
            <person name="Ohm R.A."/>
            <person name="Martin F."/>
            <person name="Silar P."/>
            <person name="Natvig D.O."/>
            <person name="Lalanne C."/>
            <person name="Gautier V."/>
            <person name="Ament-Velasquez S.L."/>
            <person name="Kruys A."/>
            <person name="Hutchinson M.I."/>
            <person name="Powell A.J."/>
            <person name="Barry K."/>
            <person name="Miller A.N."/>
            <person name="Grigoriev I.V."/>
            <person name="Debuchy R."/>
            <person name="Gladieux P."/>
            <person name="Hiltunen Thoren M."/>
            <person name="Johannesson H."/>
        </authorList>
    </citation>
    <scope>NUCLEOTIDE SEQUENCE</scope>
    <source>
        <strain evidence="11">CBS 118394</strain>
    </source>
</reference>
<evidence type="ECO:0000256" key="4">
    <source>
        <dbReference type="ARBA" id="ARBA00022884"/>
    </source>
</evidence>
<reference evidence="11" key="2">
    <citation type="submission" date="2023-06" db="EMBL/GenBank/DDBJ databases">
        <authorList>
            <consortium name="Lawrence Berkeley National Laboratory"/>
            <person name="Haridas S."/>
            <person name="Hensen N."/>
            <person name="Bonometti L."/>
            <person name="Westerberg I."/>
            <person name="Brannstrom I.O."/>
            <person name="Guillou S."/>
            <person name="Cros-Aarteil S."/>
            <person name="Calhoun S."/>
            <person name="Kuo A."/>
            <person name="Mondo S."/>
            <person name="Pangilinan J."/>
            <person name="Riley R."/>
            <person name="Labutti K."/>
            <person name="Andreopoulos B."/>
            <person name="Lipzen A."/>
            <person name="Chen C."/>
            <person name="Yanf M."/>
            <person name="Daum C."/>
            <person name="Ng V."/>
            <person name="Clum A."/>
            <person name="Steindorff A."/>
            <person name="Ohm R."/>
            <person name="Martin F."/>
            <person name="Silar P."/>
            <person name="Natvig D."/>
            <person name="Lalanne C."/>
            <person name="Gautier V."/>
            <person name="Ament-Velasquez S.L."/>
            <person name="Kruys A."/>
            <person name="Hutchinson M.I."/>
            <person name="Powell A.J."/>
            <person name="Barry K."/>
            <person name="Miller A.N."/>
            <person name="Grigoriev I.V."/>
            <person name="Debuchy R."/>
            <person name="Gladieux P."/>
            <person name="Thoren M.H."/>
            <person name="Johannesson H."/>
        </authorList>
    </citation>
    <scope>NUCLEOTIDE SEQUENCE</scope>
    <source>
        <strain evidence="11">CBS 118394</strain>
    </source>
</reference>
<evidence type="ECO:0000256" key="2">
    <source>
        <dbReference type="ARBA" id="ARBA00022490"/>
    </source>
</evidence>
<dbReference type="SUPFAM" id="SSF48371">
    <property type="entry name" value="ARM repeat"/>
    <property type="match status" value="1"/>
</dbReference>
<feature type="compositionally biased region" description="Polar residues" evidence="9">
    <location>
        <begin position="12"/>
        <end position="24"/>
    </location>
</feature>
<feature type="region of interest" description="Disordered" evidence="9">
    <location>
        <begin position="270"/>
        <end position="313"/>
    </location>
</feature>
<evidence type="ECO:0000313" key="12">
    <source>
        <dbReference type="Proteomes" id="UP001283341"/>
    </source>
</evidence>
<dbReference type="Proteomes" id="UP001283341">
    <property type="component" value="Unassembled WGS sequence"/>
</dbReference>
<dbReference type="SMART" id="SM00025">
    <property type="entry name" value="Pumilio"/>
    <property type="match status" value="8"/>
</dbReference>
<dbReference type="Gene3D" id="1.25.10.10">
    <property type="entry name" value="Leucine-rich Repeat Variant"/>
    <property type="match status" value="1"/>
</dbReference>
<feature type="region of interest" description="Disordered" evidence="9">
    <location>
        <begin position="329"/>
        <end position="374"/>
    </location>
</feature>
<dbReference type="PROSITE" id="PS50303">
    <property type="entry name" value="PUM_HD"/>
    <property type="match status" value="1"/>
</dbReference>
<dbReference type="GO" id="GO:0003730">
    <property type="term" value="F:mRNA 3'-UTR binding"/>
    <property type="evidence" value="ECO:0007669"/>
    <property type="project" value="TreeGrafter"/>
</dbReference>
<feature type="compositionally biased region" description="Basic and acidic residues" evidence="9">
    <location>
        <begin position="362"/>
        <end position="374"/>
    </location>
</feature>
<feature type="compositionally biased region" description="Polar residues" evidence="9">
    <location>
        <begin position="222"/>
        <end position="248"/>
    </location>
</feature>
<comment type="function">
    <text evidence="5">RNA-binding nucleolar protein required for pre-rRNA processing. Involved in production of 18S rRNA and assembly of small ribosomal subunit.</text>
</comment>
<feature type="repeat" description="Pumilio" evidence="8">
    <location>
        <begin position="543"/>
        <end position="578"/>
    </location>
</feature>
<dbReference type="InterPro" id="IPR033712">
    <property type="entry name" value="Pumilio_RNA-bd"/>
</dbReference>
<evidence type="ECO:0000256" key="8">
    <source>
        <dbReference type="PROSITE-ProRule" id="PRU00317"/>
    </source>
</evidence>
<dbReference type="GO" id="GO:0000288">
    <property type="term" value="P:nuclear-transcribed mRNA catabolic process, deadenylation-dependent decay"/>
    <property type="evidence" value="ECO:0007669"/>
    <property type="project" value="TreeGrafter"/>
</dbReference>
<feature type="repeat" description="Pumilio" evidence="8">
    <location>
        <begin position="579"/>
        <end position="614"/>
    </location>
</feature>
<feature type="repeat" description="Pumilio" evidence="8">
    <location>
        <begin position="471"/>
        <end position="506"/>
    </location>
</feature>
<feature type="repeat" description="Pumilio" evidence="8">
    <location>
        <begin position="686"/>
        <end position="722"/>
    </location>
</feature>
<dbReference type="InterPro" id="IPR033133">
    <property type="entry name" value="PUM-HD"/>
</dbReference>
<organism evidence="11 12">
    <name type="scientific">Apodospora peruviana</name>
    <dbReference type="NCBI Taxonomy" id="516989"/>
    <lineage>
        <taxon>Eukaryota</taxon>
        <taxon>Fungi</taxon>
        <taxon>Dikarya</taxon>
        <taxon>Ascomycota</taxon>
        <taxon>Pezizomycotina</taxon>
        <taxon>Sordariomycetes</taxon>
        <taxon>Sordariomycetidae</taxon>
        <taxon>Sordariales</taxon>
        <taxon>Lasiosphaeriaceae</taxon>
        <taxon>Apodospora</taxon>
    </lineage>
</organism>
<evidence type="ECO:0000256" key="6">
    <source>
        <dbReference type="ARBA" id="ARBA00060736"/>
    </source>
</evidence>
<dbReference type="PANTHER" id="PTHR12537:SF12">
    <property type="entry name" value="MATERNAL PROTEIN PUMILIO"/>
    <property type="match status" value="1"/>
</dbReference>
<feature type="repeat" description="Pumilio" evidence="8">
    <location>
        <begin position="615"/>
        <end position="650"/>
    </location>
</feature>
<evidence type="ECO:0000256" key="1">
    <source>
        <dbReference type="ARBA" id="ARBA00004496"/>
    </source>
</evidence>
<dbReference type="GO" id="GO:0005737">
    <property type="term" value="C:cytoplasm"/>
    <property type="evidence" value="ECO:0007669"/>
    <property type="project" value="UniProtKB-SubCell"/>
</dbReference>
<evidence type="ECO:0000256" key="9">
    <source>
        <dbReference type="SAM" id="MobiDB-lite"/>
    </source>
</evidence>
<comment type="similarity">
    <text evidence="6">Belongs to the PUF3 family.</text>
</comment>
<dbReference type="InterPro" id="IPR011989">
    <property type="entry name" value="ARM-like"/>
</dbReference>
<dbReference type="Pfam" id="PF00806">
    <property type="entry name" value="PUF"/>
    <property type="match status" value="8"/>
</dbReference>
<keyword evidence="2" id="KW-0963">Cytoplasm</keyword>
<comment type="caution">
    <text evidence="11">The sequence shown here is derived from an EMBL/GenBank/DDBJ whole genome shotgun (WGS) entry which is preliminary data.</text>
</comment>
<dbReference type="PROSITE" id="PS50302">
    <property type="entry name" value="PUM"/>
    <property type="match status" value="7"/>
</dbReference>
<evidence type="ECO:0000256" key="5">
    <source>
        <dbReference type="ARBA" id="ARBA00024893"/>
    </source>
</evidence>
<dbReference type="InterPro" id="IPR016024">
    <property type="entry name" value="ARM-type_fold"/>
</dbReference>
<comment type="subcellular location">
    <subcellularLocation>
        <location evidence="1">Cytoplasm</location>
    </subcellularLocation>
</comment>
<feature type="region of interest" description="Disordered" evidence="9">
    <location>
        <begin position="1"/>
        <end position="126"/>
    </location>
</feature>
<feature type="repeat" description="Pumilio" evidence="8">
    <location>
        <begin position="725"/>
        <end position="763"/>
    </location>
</feature>
<dbReference type="EMBL" id="JAUEDM010000007">
    <property type="protein sequence ID" value="KAK3313867.1"/>
    <property type="molecule type" value="Genomic_DNA"/>
</dbReference>
<keyword evidence="12" id="KW-1185">Reference proteome</keyword>
<keyword evidence="4" id="KW-0694">RNA-binding</keyword>
<keyword evidence="3" id="KW-0677">Repeat</keyword>
<dbReference type="CDD" id="cd07920">
    <property type="entry name" value="Pumilio"/>
    <property type="match status" value="1"/>
</dbReference>
<name>A0AAE0HVV0_9PEZI</name>
<sequence>MTNGNEKPAQTHGWQSGIWSNSAVGTVGSFPKPRGPLGSSRDSNDTFQGTPSGLGALTANSEAEPSYKPNWRTPGRETTQPRNGSGTTSPNRPRTDAPALDISNNSSFYSGPQQAIGQRATVRPKPAPAVDSTKAAFKYPAFSDFADETENVGAFGSRRLEADQRRNDFGGSKRLSQDLQFPHITNQASHDTSMPTTSHSDTDLHSHASTFGDHLFGGYALNSSLNNPHSQRPSISGQSSFGTQNSRGYGNGVGQQMDEDELEEQIANMTLGGLPNGTSNGPPGLGNFGPPSQPFQFNPGSQPWENGGYGQQIPRDMYANSLYDRRPSAIGRASPAGSAYRSPGSFSGTPQPVPDAWNSRPTSRDHRIPLDSDRRNVNQQQFVLQHAAPPYQTNPYFNSNNPHFPFQYDNYGANYRQGMPGYNYPVNQYPVPPGMPTRPTRDQDPLKDARSHLLEEFRSSTRANKRWELKDIYNHVVEFAGDQHGSRFIQGKLESANSDEKDQVFKEILPNVVQLQKDVFGNYVIQKMYEHGNQLQKEAMAARMKGQVVSLSTQMYACRVVQKALEHVLVEQQAELAKELESDVLRIMKDQNGNHVIQKIIERVPREHIGFVMECFKGRASELASHAYGCRVIQRVLEYGTKADKRMILDELHACAQVLVTDQYGNYVTQHVIERGPVEDQTRMITMVIGQLLTLCRHKFASNVVEKCIDNGTAEQRRQITEMLSLNPTLMEMMKDQYGNYVIQKLLRTLKDEEKAKFATLVKPHLDILKTTSFATMKHVVLLDEAINGNGKAKPKSGAKTPTSTAPASAASGSPAPTSPELQIHVASTVPTPNLTTEPNSPSSNPPSTNASSVGETEQHADGKLAGTDMNGVPDAPLLPDVDL</sequence>
<feature type="region of interest" description="Disordered" evidence="9">
    <location>
        <begin position="789"/>
        <end position="884"/>
    </location>
</feature>
<feature type="compositionally biased region" description="Low complexity" evidence="9">
    <location>
        <begin position="798"/>
        <end position="820"/>
    </location>
</feature>